<accession>A0AAN5AM22</accession>
<evidence type="ECO:0000256" key="3">
    <source>
        <dbReference type="ARBA" id="ARBA00012663"/>
    </source>
</evidence>
<dbReference type="AlphaFoldDB" id="A0AAN5AM22"/>
<dbReference type="Gene3D" id="3.20.20.300">
    <property type="entry name" value="Glycoside hydrolase, family 3, N-terminal domain"/>
    <property type="match status" value="1"/>
</dbReference>
<gene>
    <name evidence="9" type="ORF">PEDI_25280</name>
</gene>
<keyword evidence="5" id="KW-0326">Glycosidase</keyword>
<feature type="chain" id="PRO_5042939224" description="beta-N-acetylhexosaminidase" evidence="6">
    <location>
        <begin position="23"/>
        <end position="989"/>
    </location>
</feature>
<dbReference type="Gene3D" id="3.40.710.10">
    <property type="entry name" value="DD-peptidase/beta-lactamase superfamily"/>
    <property type="match status" value="1"/>
</dbReference>
<name>A0AAN5AM22_9BACT</name>
<dbReference type="InterPro" id="IPR036881">
    <property type="entry name" value="Glyco_hydro_3_C_sf"/>
</dbReference>
<organism evidence="9 10">
    <name type="scientific">Persicobacter diffluens</name>
    <dbReference type="NCBI Taxonomy" id="981"/>
    <lineage>
        <taxon>Bacteria</taxon>
        <taxon>Pseudomonadati</taxon>
        <taxon>Bacteroidota</taxon>
        <taxon>Cytophagia</taxon>
        <taxon>Cytophagales</taxon>
        <taxon>Persicobacteraceae</taxon>
        <taxon>Persicobacter</taxon>
    </lineage>
</organism>
<feature type="domain" description="Beta-lactamase-related" evidence="7">
    <location>
        <begin position="589"/>
        <end position="954"/>
    </location>
</feature>
<dbReference type="SUPFAM" id="SSF56601">
    <property type="entry name" value="beta-lactamase/transpeptidase-like"/>
    <property type="match status" value="1"/>
</dbReference>
<evidence type="ECO:0000256" key="6">
    <source>
        <dbReference type="SAM" id="SignalP"/>
    </source>
</evidence>
<dbReference type="Pfam" id="PF00144">
    <property type="entry name" value="Beta-lactamase"/>
    <property type="match status" value="1"/>
</dbReference>
<sequence>MRKKVSVFLLSAIFLLKFIAQGQPNISQHWADSVYQAMTPEQRIGQLFMVAAYSNKGSEEKKMIERLICDYHVGGLIFFQGGPVRQVNLLNHYQQMAQTPLWVGMDAEWGVSMRLDSVPSFPRQMTLGALPNGQLVEEMGALVAEQFKRLGMQVNFAPVADINVNPANPVIGTRSFGEKSSNVTQKSQAYVNGMQRNGVMANAKHFPGHGDTGKDSHYALPVIPYGRTRLNEVELQPFRSLIQGGVQSVMVGHLQLPLIDDRPNRPASLSDKVIKGILRQDLRFDGLVFTDALNMGAVAKNFEVGQAEVQALVAGNDVLLFPSNVPKAIAAIQDALKEGVLDSIQLETSVKKILRAKADYGLNNFQPLSTVGLAEALNTPAVKALRFKMYEEAVTLATNRDDYLPIQVLDTTQFAYLALNSKSPKVKLDEYLNRYADVKSMALAPKSSLEQIRKVEEKLSKYEVIVVGIHGMNNSSKSRYGIHREQQLLIERLQQKGHQVITVAFGNPYALQYLTPMHHLICAYDEVEEAYQAAAALIFGAIPAKGKLPVSAGVLFPAGTGLGTQYLRRLRSGTPEMEGMNHQVLDKIDSIAQRAMALKATPGMQVLVARNGRIIFDKAYGYHTYNKKKKVRTTDLYDLASVTKVAATNQVMMYLYGQGLVDIDKKASAYLPELKGTNKENMILRDILAHQAGLFAYYPFWDSTMVDKKPNPQFYSKVQKTNYRVPVSSGLYALNHLPDSLWAWAVQSPLRQKPDNRFNKPFNYRYSDIGMYMMYELSSDILNQPMEEFIENQIYASLGATSLGFRPKNRVPVARIIPSEKDTYFRNTLLAGDVNDPHAAMHGGAWGHAGLFGDALDLAKVMQMNLQGGYYGGIRYFSPQVVEEFTKQQYRQNRRGLGWDKPHLESARKSSASKYASRDSYGHSGFTGTLVWADPEYELVYIFLSNRTYPTSRNNKLLKYNIRPAIHDLVYESINDRTVTDQYLKEQTP</sequence>
<keyword evidence="4" id="KW-0378">Hydrolase</keyword>
<reference evidence="9 10" key="1">
    <citation type="submission" date="2021-12" db="EMBL/GenBank/DDBJ databases">
        <title>Genome sequencing of bacteria with rrn-lacking chromosome and rrn-plasmid.</title>
        <authorList>
            <person name="Anda M."/>
            <person name="Iwasaki W."/>
        </authorList>
    </citation>
    <scope>NUCLEOTIDE SEQUENCE [LARGE SCALE GENOMIC DNA]</scope>
    <source>
        <strain evidence="9 10">NBRC 15940</strain>
    </source>
</reference>
<comment type="catalytic activity">
    <reaction evidence="1">
        <text>Hydrolysis of terminal non-reducing N-acetyl-D-hexosamine residues in N-acetyl-beta-D-hexosaminides.</text>
        <dbReference type="EC" id="3.2.1.52"/>
    </reaction>
</comment>
<dbReference type="PROSITE" id="PS00775">
    <property type="entry name" value="GLYCOSYL_HYDROL_F3"/>
    <property type="match status" value="1"/>
</dbReference>
<dbReference type="InterPro" id="IPR050226">
    <property type="entry name" value="NagZ_Beta-hexosaminidase"/>
</dbReference>
<dbReference type="Gene3D" id="3.40.50.1700">
    <property type="entry name" value="Glycoside hydrolase family 3 C-terminal domain"/>
    <property type="match status" value="1"/>
</dbReference>
<evidence type="ECO:0000313" key="9">
    <source>
        <dbReference type="EMBL" id="GJM61976.1"/>
    </source>
</evidence>
<dbReference type="InterPro" id="IPR036962">
    <property type="entry name" value="Glyco_hydro_3_N_sf"/>
</dbReference>
<evidence type="ECO:0000256" key="4">
    <source>
        <dbReference type="ARBA" id="ARBA00022801"/>
    </source>
</evidence>
<feature type="domain" description="Glycoside hydrolase family 3 N-terminal" evidence="8">
    <location>
        <begin position="41"/>
        <end position="355"/>
    </location>
</feature>
<evidence type="ECO:0000256" key="1">
    <source>
        <dbReference type="ARBA" id="ARBA00001231"/>
    </source>
</evidence>
<dbReference type="InterPro" id="IPR001764">
    <property type="entry name" value="Glyco_hydro_3_N"/>
</dbReference>
<evidence type="ECO:0000313" key="10">
    <source>
        <dbReference type="Proteomes" id="UP001310022"/>
    </source>
</evidence>
<dbReference type="PANTHER" id="PTHR30480">
    <property type="entry name" value="BETA-HEXOSAMINIDASE-RELATED"/>
    <property type="match status" value="1"/>
</dbReference>
<dbReference type="GO" id="GO:0009254">
    <property type="term" value="P:peptidoglycan turnover"/>
    <property type="evidence" value="ECO:0007669"/>
    <property type="project" value="TreeGrafter"/>
</dbReference>
<evidence type="ECO:0000259" key="8">
    <source>
        <dbReference type="Pfam" id="PF00933"/>
    </source>
</evidence>
<evidence type="ECO:0000259" key="7">
    <source>
        <dbReference type="Pfam" id="PF00144"/>
    </source>
</evidence>
<comment type="similarity">
    <text evidence="2">Belongs to the glycosyl hydrolase 3 family.</text>
</comment>
<proteinExistence type="inferred from homology"/>
<dbReference type="SUPFAM" id="SSF51445">
    <property type="entry name" value="(Trans)glycosidases"/>
    <property type="match status" value="1"/>
</dbReference>
<dbReference type="InterPro" id="IPR001466">
    <property type="entry name" value="Beta-lactam-related"/>
</dbReference>
<keyword evidence="10" id="KW-1185">Reference proteome</keyword>
<dbReference type="GO" id="GO:0004563">
    <property type="term" value="F:beta-N-acetylhexosaminidase activity"/>
    <property type="evidence" value="ECO:0007669"/>
    <property type="project" value="UniProtKB-EC"/>
</dbReference>
<keyword evidence="6" id="KW-0732">Signal</keyword>
<dbReference type="EMBL" id="BQKE01000001">
    <property type="protein sequence ID" value="GJM61976.1"/>
    <property type="molecule type" value="Genomic_DNA"/>
</dbReference>
<dbReference type="EC" id="3.2.1.52" evidence="3"/>
<dbReference type="SUPFAM" id="SSF52279">
    <property type="entry name" value="Beta-D-glucan exohydrolase, C-terminal domain"/>
    <property type="match status" value="1"/>
</dbReference>
<dbReference type="Proteomes" id="UP001310022">
    <property type="component" value="Unassembled WGS sequence"/>
</dbReference>
<protein>
    <recommendedName>
        <fullName evidence="3">beta-N-acetylhexosaminidase</fullName>
        <ecNumber evidence="3">3.2.1.52</ecNumber>
    </recommendedName>
</protein>
<dbReference type="GO" id="GO:0005975">
    <property type="term" value="P:carbohydrate metabolic process"/>
    <property type="evidence" value="ECO:0007669"/>
    <property type="project" value="InterPro"/>
</dbReference>
<dbReference type="PANTHER" id="PTHR30480:SF13">
    <property type="entry name" value="BETA-HEXOSAMINIDASE"/>
    <property type="match status" value="1"/>
</dbReference>
<evidence type="ECO:0000256" key="2">
    <source>
        <dbReference type="ARBA" id="ARBA00005336"/>
    </source>
</evidence>
<dbReference type="Pfam" id="PF00933">
    <property type="entry name" value="Glyco_hydro_3"/>
    <property type="match status" value="1"/>
</dbReference>
<comment type="caution">
    <text evidence="9">The sequence shown here is derived from an EMBL/GenBank/DDBJ whole genome shotgun (WGS) entry which is preliminary data.</text>
</comment>
<dbReference type="InterPro" id="IPR012338">
    <property type="entry name" value="Beta-lactam/transpept-like"/>
</dbReference>
<feature type="signal peptide" evidence="6">
    <location>
        <begin position="1"/>
        <end position="22"/>
    </location>
</feature>
<evidence type="ECO:0000256" key="5">
    <source>
        <dbReference type="ARBA" id="ARBA00023295"/>
    </source>
</evidence>
<dbReference type="InterPro" id="IPR019800">
    <property type="entry name" value="Glyco_hydro_3_AS"/>
</dbReference>
<dbReference type="RefSeq" id="WP_338237396.1">
    <property type="nucleotide sequence ID" value="NZ_BQKE01000001.1"/>
</dbReference>
<dbReference type="InterPro" id="IPR017853">
    <property type="entry name" value="GH"/>
</dbReference>